<keyword evidence="2" id="KW-1185">Reference proteome</keyword>
<evidence type="ECO:0000313" key="1">
    <source>
        <dbReference type="EMBL" id="MBS2966314.1"/>
    </source>
</evidence>
<reference evidence="1" key="1">
    <citation type="submission" date="2021-04" db="EMBL/GenBank/DDBJ databases">
        <title>Genome based classification of Actinospica acidithermotolerans sp. nov., an actinobacterium isolated from an Indonesian hot spring.</title>
        <authorList>
            <person name="Kusuma A.B."/>
            <person name="Putra K.E."/>
            <person name="Nafisah S."/>
            <person name="Loh J."/>
            <person name="Nouioui I."/>
            <person name="Goodfellow M."/>
        </authorList>
    </citation>
    <scope>NUCLEOTIDE SEQUENCE</scope>
    <source>
        <strain evidence="1">DSM 45618</strain>
    </source>
</reference>
<protein>
    <submittedName>
        <fullName evidence="1">Uncharacterized protein</fullName>
    </submittedName>
</protein>
<accession>A0A8J7WUD7</accession>
<dbReference type="RefSeq" id="WP_211471266.1">
    <property type="nucleotide sequence ID" value="NZ_JAGSXH010000138.1"/>
</dbReference>
<dbReference type="Proteomes" id="UP000677913">
    <property type="component" value="Unassembled WGS sequence"/>
</dbReference>
<organism evidence="1 2">
    <name type="scientific">Actinocrinis puniceicyclus</name>
    <dbReference type="NCBI Taxonomy" id="977794"/>
    <lineage>
        <taxon>Bacteria</taxon>
        <taxon>Bacillati</taxon>
        <taxon>Actinomycetota</taxon>
        <taxon>Actinomycetes</taxon>
        <taxon>Catenulisporales</taxon>
        <taxon>Actinospicaceae</taxon>
        <taxon>Actinocrinis</taxon>
    </lineage>
</organism>
<gene>
    <name evidence="1" type="ORF">KGA66_24930</name>
</gene>
<evidence type="ECO:0000313" key="2">
    <source>
        <dbReference type="Proteomes" id="UP000677913"/>
    </source>
</evidence>
<comment type="caution">
    <text evidence="1">The sequence shown here is derived from an EMBL/GenBank/DDBJ whole genome shotgun (WGS) entry which is preliminary data.</text>
</comment>
<dbReference type="AlphaFoldDB" id="A0A8J7WUD7"/>
<name>A0A8J7WUD7_9ACTN</name>
<proteinExistence type="predicted"/>
<sequence length="85" mass="9369">MPDPQPLDIDAAADYLRGQQVARGEAIRKQYATIARALNRLENLGEEFADEYGNAVEIVGDSYTVEYDAIGRADAQWVVSPARGR</sequence>
<dbReference type="EMBL" id="JAGSXH010000138">
    <property type="protein sequence ID" value="MBS2966314.1"/>
    <property type="molecule type" value="Genomic_DNA"/>
</dbReference>